<proteinExistence type="predicted"/>
<evidence type="ECO:0000313" key="2">
    <source>
        <dbReference type="EMBL" id="GEK23421.1"/>
    </source>
</evidence>
<dbReference type="EMBL" id="BJUB01000016">
    <property type="protein sequence ID" value="GEK23421.1"/>
    <property type="molecule type" value="Genomic_DNA"/>
</dbReference>
<dbReference type="InterPro" id="IPR021005">
    <property type="entry name" value="Znf_CGNR"/>
</dbReference>
<name>A0A510VBP0_9CELL</name>
<dbReference type="Pfam" id="PF07336">
    <property type="entry name" value="ABATE"/>
    <property type="match status" value="1"/>
</dbReference>
<keyword evidence="3" id="KW-1185">Reference proteome</keyword>
<dbReference type="AlphaFoldDB" id="A0A510VBP0"/>
<dbReference type="OrthoDB" id="3531194at2"/>
<evidence type="ECO:0000313" key="3">
    <source>
        <dbReference type="Proteomes" id="UP000321118"/>
    </source>
</evidence>
<dbReference type="InterPro" id="IPR010852">
    <property type="entry name" value="ABATE"/>
</dbReference>
<gene>
    <name evidence="2" type="ORF">CXY01_39410</name>
</gene>
<evidence type="ECO:0000259" key="1">
    <source>
        <dbReference type="Pfam" id="PF11706"/>
    </source>
</evidence>
<dbReference type="InterPro" id="IPR023286">
    <property type="entry name" value="ABATE_dom_sf"/>
</dbReference>
<organism evidence="2 3">
    <name type="scientific">Cellulomonas xylanilytica</name>
    <dbReference type="NCBI Taxonomy" id="233583"/>
    <lineage>
        <taxon>Bacteria</taxon>
        <taxon>Bacillati</taxon>
        <taxon>Actinomycetota</taxon>
        <taxon>Actinomycetes</taxon>
        <taxon>Micrococcales</taxon>
        <taxon>Cellulomonadaceae</taxon>
        <taxon>Cellulomonas</taxon>
    </lineage>
</organism>
<accession>A0A510VBP0</accession>
<dbReference type="SUPFAM" id="SSF160904">
    <property type="entry name" value="Jann2411-like"/>
    <property type="match status" value="1"/>
</dbReference>
<dbReference type="Pfam" id="PF11706">
    <property type="entry name" value="zf-CGNR"/>
    <property type="match status" value="1"/>
</dbReference>
<dbReference type="PANTHER" id="PTHR35525:SF3">
    <property type="entry name" value="BLL6575 PROTEIN"/>
    <property type="match status" value="1"/>
</dbReference>
<dbReference type="Gene3D" id="1.10.3300.10">
    <property type="entry name" value="Jann2411-like domain"/>
    <property type="match status" value="1"/>
</dbReference>
<feature type="domain" description="Zinc finger CGNR" evidence="1">
    <location>
        <begin position="136"/>
        <end position="179"/>
    </location>
</feature>
<comment type="caution">
    <text evidence="2">The sequence shown here is derived from an EMBL/GenBank/DDBJ whole genome shotgun (WGS) entry which is preliminary data.</text>
</comment>
<protein>
    <recommendedName>
        <fullName evidence="1">Zinc finger CGNR domain-containing protein</fullName>
    </recommendedName>
</protein>
<dbReference type="RefSeq" id="WP_146931261.1">
    <property type="nucleotide sequence ID" value="NZ_BJUB01000016.1"/>
</dbReference>
<reference evidence="2 3" key="1">
    <citation type="submission" date="2019-07" db="EMBL/GenBank/DDBJ databases">
        <title>Whole genome shotgun sequence of Cellulomonas xylanilytica NBRC 101102.</title>
        <authorList>
            <person name="Hosoyama A."/>
            <person name="Uohara A."/>
            <person name="Ohji S."/>
            <person name="Ichikawa N."/>
        </authorList>
    </citation>
    <scope>NUCLEOTIDE SEQUENCE [LARGE SCALE GENOMIC DNA]</scope>
    <source>
        <strain evidence="2 3">NBRC 101102</strain>
    </source>
</reference>
<dbReference type="Proteomes" id="UP000321118">
    <property type="component" value="Unassembled WGS sequence"/>
</dbReference>
<sequence length="192" mass="21139">MVFAPDTEMSIAAAVEIVNTARRRDGHDAMATTDDVTEFYTRWGYTARHDGDEAELAAMRDARDQIAHLWDVDRDTAAGVLNEMLARGGAVPYLTRHDDLDWHLHGTAPGAPLATVLLVETAMAMSDVVRSAEYDRLQRCEADDCDAVLVDLSRNRSRRFCDVNGCANRAHVAAYRARRAGSPVPRQGDVAP</sequence>
<dbReference type="PANTHER" id="PTHR35525">
    <property type="entry name" value="BLL6575 PROTEIN"/>
    <property type="match status" value="1"/>
</dbReference>